<protein>
    <submittedName>
        <fullName evidence="2">Uncharacterized protein</fullName>
    </submittedName>
</protein>
<accession>A0A1W7A7Z0</accession>
<dbReference type="EMBL" id="HG970732">
    <property type="protein sequence ID" value="CDO67631.1"/>
    <property type="molecule type" value="Genomic_DNA"/>
</dbReference>
<sequence>MINIIKTIARIPFLKQINDKPLRDDVIIIGNDYKNLSDQKLMDMYKYHKNNENFREYIRIKKTLEDRGYSINEY</sequence>
<dbReference type="STRING" id="1855823.MCCS_00390"/>
<dbReference type="Proteomes" id="UP000194154">
    <property type="component" value="Chromosome"/>
</dbReference>
<dbReference type="EMBL" id="CP021059">
    <property type="protein sequence ID" value="ARQ05711.1"/>
    <property type="molecule type" value="Genomic_DNA"/>
</dbReference>
<dbReference type="AlphaFoldDB" id="A0A0D6DR20"/>
<evidence type="ECO:0000313" key="2">
    <source>
        <dbReference type="EMBL" id="CDO67631.1"/>
    </source>
</evidence>
<evidence type="ECO:0000313" key="1">
    <source>
        <dbReference type="EMBL" id="ARQ05711.1"/>
    </source>
</evidence>
<name>A0A0D6DR20_9STAP</name>
<keyword evidence="3" id="KW-1185">Reference proteome</keyword>
<dbReference type="GeneID" id="35294198"/>
<gene>
    <name evidence="1" type="ORF">MCCS_00390</name>
</gene>
<evidence type="ECO:0000313" key="3">
    <source>
        <dbReference type="Proteomes" id="UP000194154"/>
    </source>
</evidence>
<reference evidence="2" key="1">
    <citation type="journal article" date="2015" name="Antimicrob. Agents Chemother.">
        <title>First Staphylococcal Cassette Chromosome mec Containing a mecB-Carrying Gene Complex Independent of Transposon Tn6045 in a Macrococcus caseolyticus Isolate from a Canine Infection.</title>
        <authorList>
            <person name="Gomez-Sanz E."/>
            <person name="Schwendener S."/>
            <person name="Thomann A."/>
            <person name="Gobeli Brawand S."/>
            <person name="Perreten V."/>
        </authorList>
    </citation>
    <scope>NUCLEOTIDE SEQUENCE</scope>
    <source>
        <strain evidence="2">KM45013</strain>
    </source>
</reference>
<reference evidence="1 3" key="2">
    <citation type="journal article" date="2017" name="Int. J. Syst. Evol. Microbiol.">
        <title>Macrococcus canis sp. nov., a skin bacterium associated with infections in dogs.</title>
        <authorList>
            <person name="Gobeli Brawand S."/>
            <person name="Cotting K."/>
            <person name="Gomez-Sanz E."/>
            <person name="Collaud A."/>
            <person name="Thomann A."/>
            <person name="Brodard I."/>
            <person name="Rodriguez-Campos S."/>
            <person name="Strauss C."/>
            <person name="Perreten V."/>
        </authorList>
    </citation>
    <scope>NUCLEOTIDE SEQUENCE [LARGE SCALE GENOMIC DNA]</scope>
    <source>
        <strain evidence="1 3">KM45013</strain>
    </source>
</reference>
<organism evidence="2">
    <name type="scientific">Macrococcoides canis</name>
    <dbReference type="NCBI Taxonomy" id="1855823"/>
    <lineage>
        <taxon>Bacteria</taxon>
        <taxon>Bacillati</taxon>
        <taxon>Bacillota</taxon>
        <taxon>Bacilli</taxon>
        <taxon>Bacillales</taxon>
        <taxon>Staphylococcaceae</taxon>
        <taxon>Macrococcoides</taxon>
    </lineage>
</organism>
<proteinExistence type="predicted"/>
<dbReference type="RefSeq" id="WP_086041440.1">
    <property type="nucleotide sequence ID" value="NZ_CBCRZA010000009.1"/>
</dbReference>
<accession>A0A0D6DR20</accession>
<reference evidence="1" key="3">
    <citation type="submission" date="2017-04" db="EMBL/GenBank/DDBJ databases">
        <authorList>
            <person name="Afonso C.L."/>
            <person name="Miller P.J."/>
            <person name="Scott M.A."/>
            <person name="Spackman E."/>
            <person name="Goraichik I."/>
            <person name="Dimitrov K.M."/>
            <person name="Suarez D.L."/>
            <person name="Swayne D.E."/>
        </authorList>
    </citation>
    <scope>NUCLEOTIDE SEQUENCE</scope>
    <source>
        <strain evidence="1">KM45013</strain>
    </source>
</reference>
<dbReference type="KEGG" id="mcak:MCCS_00390"/>